<protein>
    <submittedName>
        <fullName evidence="1">Uncharacterized protein</fullName>
    </submittedName>
</protein>
<evidence type="ECO:0000313" key="2">
    <source>
        <dbReference type="Proteomes" id="UP000465302"/>
    </source>
</evidence>
<dbReference type="Proteomes" id="UP000465302">
    <property type="component" value="Unassembled WGS sequence"/>
</dbReference>
<organism evidence="1 2">
    <name type="scientific">Mycolicibacterium agri</name>
    <name type="common">Mycobacterium agri</name>
    <dbReference type="NCBI Taxonomy" id="36811"/>
    <lineage>
        <taxon>Bacteria</taxon>
        <taxon>Bacillati</taxon>
        <taxon>Actinomycetota</taxon>
        <taxon>Actinomycetes</taxon>
        <taxon>Mycobacteriales</taxon>
        <taxon>Mycobacteriaceae</taxon>
        <taxon>Mycolicibacterium</taxon>
    </lineage>
</organism>
<comment type="caution">
    <text evidence="1">The sequence shown here is derived from an EMBL/GenBank/DDBJ whole genome shotgun (WGS) entry which is preliminary data.</text>
</comment>
<accession>A0A7I9VVJ8</accession>
<reference evidence="1 2" key="1">
    <citation type="journal article" date="2019" name="Emerg. Microbes Infect.">
        <title>Comprehensive subspecies identification of 175 nontuberculous mycobacteria species based on 7547 genomic profiles.</title>
        <authorList>
            <person name="Matsumoto Y."/>
            <person name="Kinjo T."/>
            <person name="Motooka D."/>
            <person name="Nabeya D."/>
            <person name="Jung N."/>
            <person name="Uechi K."/>
            <person name="Horii T."/>
            <person name="Iida T."/>
            <person name="Fujita J."/>
            <person name="Nakamura S."/>
        </authorList>
    </citation>
    <scope>NUCLEOTIDE SEQUENCE [LARGE SCALE GENOMIC DNA]</scope>
    <source>
        <strain evidence="1 2">JCM 6377</strain>
    </source>
</reference>
<dbReference type="EMBL" id="BLKS01000001">
    <property type="protein sequence ID" value="GFG49461.1"/>
    <property type="molecule type" value="Genomic_DNA"/>
</dbReference>
<name>A0A7I9VVJ8_MYCAG</name>
<evidence type="ECO:0000313" key="1">
    <source>
        <dbReference type="EMBL" id="GFG49461.1"/>
    </source>
</evidence>
<dbReference type="AlphaFoldDB" id="A0A7I9VVJ8"/>
<proteinExistence type="predicted"/>
<sequence>MADIDINQLLAEIARRPRKPRHRKCPPDPPDPALILERELTATDRLMRRRPAGTAWGNPTCSK</sequence>
<gene>
    <name evidence="1" type="ORF">MAGR_09020</name>
</gene>